<dbReference type="GO" id="GO:0051015">
    <property type="term" value="F:actin filament binding"/>
    <property type="evidence" value="ECO:0007669"/>
    <property type="project" value="TreeGrafter"/>
</dbReference>
<feature type="compositionally biased region" description="Basic and acidic residues" evidence="7">
    <location>
        <begin position="397"/>
        <end position="421"/>
    </location>
</feature>
<feature type="compositionally biased region" description="Polar residues" evidence="7">
    <location>
        <begin position="425"/>
        <end position="436"/>
    </location>
</feature>
<dbReference type="PANTHER" id="PTHR28646">
    <property type="entry name" value="TRANSMEMBRANE PROTEIN 201"/>
    <property type="match status" value="1"/>
</dbReference>
<dbReference type="Proteomes" id="UP000887566">
    <property type="component" value="Unplaced"/>
</dbReference>
<dbReference type="AlphaFoldDB" id="A0A914WKR1"/>
<feature type="region of interest" description="Disordered" evidence="7">
    <location>
        <begin position="379"/>
        <end position="441"/>
    </location>
</feature>
<feature type="transmembrane region" description="Helical" evidence="8">
    <location>
        <begin position="229"/>
        <end position="254"/>
    </location>
</feature>
<proteinExistence type="inferred from homology"/>
<accession>A0A914WKR1</accession>
<name>A0A914WKR1_9BILA</name>
<dbReference type="InterPro" id="IPR018617">
    <property type="entry name" value="Ima1_N"/>
</dbReference>
<feature type="domain" description="Ima1 N-terminal" evidence="9">
    <location>
        <begin position="5"/>
        <end position="129"/>
    </location>
</feature>
<keyword evidence="4 8" id="KW-1133">Transmembrane helix</keyword>
<evidence type="ECO:0000313" key="11">
    <source>
        <dbReference type="WBParaSite" id="PSAMB.scaffold414size52196.g5531.t1"/>
    </source>
</evidence>
<keyword evidence="10" id="KW-1185">Reference proteome</keyword>
<comment type="similarity">
    <text evidence="2">Belongs to the TMEM201 family.</text>
</comment>
<evidence type="ECO:0000256" key="5">
    <source>
        <dbReference type="ARBA" id="ARBA00023136"/>
    </source>
</evidence>
<evidence type="ECO:0000256" key="8">
    <source>
        <dbReference type="SAM" id="Phobius"/>
    </source>
</evidence>
<keyword evidence="5 8" id="KW-0472">Membrane</keyword>
<dbReference type="Pfam" id="PF09779">
    <property type="entry name" value="Ima1_N"/>
    <property type="match status" value="1"/>
</dbReference>
<evidence type="ECO:0000256" key="7">
    <source>
        <dbReference type="SAM" id="MobiDB-lite"/>
    </source>
</evidence>
<dbReference type="GO" id="GO:0005637">
    <property type="term" value="C:nuclear inner membrane"/>
    <property type="evidence" value="ECO:0007669"/>
    <property type="project" value="UniProtKB-SubCell"/>
</dbReference>
<evidence type="ECO:0000256" key="4">
    <source>
        <dbReference type="ARBA" id="ARBA00022989"/>
    </source>
</evidence>
<evidence type="ECO:0000256" key="1">
    <source>
        <dbReference type="ARBA" id="ARBA00004473"/>
    </source>
</evidence>
<evidence type="ECO:0000256" key="3">
    <source>
        <dbReference type="ARBA" id="ARBA00022692"/>
    </source>
</evidence>
<keyword evidence="6" id="KW-0539">Nucleus</keyword>
<feature type="region of interest" description="Disordered" evidence="7">
    <location>
        <begin position="158"/>
        <end position="179"/>
    </location>
</feature>
<reference evidence="11" key="1">
    <citation type="submission" date="2022-11" db="UniProtKB">
        <authorList>
            <consortium name="WormBaseParasite"/>
        </authorList>
    </citation>
    <scope>IDENTIFICATION</scope>
</reference>
<dbReference type="InterPro" id="IPR040041">
    <property type="entry name" value="TMEM201"/>
</dbReference>
<evidence type="ECO:0000256" key="6">
    <source>
        <dbReference type="ARBA" id="ARBA00023242"/>
    </source>
</evidence>
<dbReference type="GO" id="GO:0005521">
    <property type="term" value="F:lamin binding"/>
    <property type="evidence" value="ECO:0007669"/>
    <property type="project" value="TreeGrafter"/>
</dbReference>
<feature type="transmembrane region" description="Helical" evidence="8">
    <location>
        <begin position="190"/>
        <end position="209"/>
    </location>
</feature>
<feature type="transmembrane region" description="Helical" evidence="8">
    <location>
        <begin position="542"/>
        <end position="567"/>
    </location>
</feature>
<evidence type="ECO:0000256" key="2">
    <source>
        <dbReference type="ARBA" id="ARBA00007600"/>
    </source>
</evidence>
<evidence type="ECO:0000259" key="9">
    <source>
        <dbReference type="Pfam" id="PF09779"/>
    </source>
</evidence>
<dbReference type="GO" id="GO:0030473">
    <property type="term" value="P:nuclear migration along microtubule"/>
    <property type="evidence" value="ECO:0007669"/>
    <property type="project" value="TreeGrafter"/>
</dbReference>
<feature type="transmembrane region" description="Helical" evidence="8">
    <location>
        <begin position="266"/>
        <end position="285"/>
    </location>
</feature>
<protein>
    <submittedName>
        <fullName evidence="11">Ima1 N-terminal domain-containing protein</fullName>
    </submittedName>
</protein>
<evidence type="ECO:0000313" key="10">
    <source>
        <dbReference type="Proteomes" id="UP000887566"/>
    </source>
</evidence>
<keyword evidence="3 8" id="KW-0812">Transmembrane</keyword>
<feature type="transmembrane region" description="Helical" evidence="8">
    <location>
        <begin position="297"/>
        <end position="320"/>
    </location>
</feature>
<dbReference type="PANTHER" id="PTHR28646:SF1">
    <property type="entry name" value="TRANSMEMBRANE PROTEIN 201"/>
    <property type="match status" value="1"/>
</dbReference>
<sequence>MSWPVNCWFCNTNSRVPYERRNAWTCPECEQYNGFTETGDYNRDMREQRDGRLNRHFTQLTRPKRQQPPDLTSLDPPNGLCNSCNENQALKVRQLAIFTPIDEKRYDEEVESFKSRLEKIYPLCAKCDQFLHNTLAYQQQKLGLLDGLRRRFQYRKPLDSPTKSFRHKPPSTPANRSIRSIRRRRAHPGALARSLHIFCVTVASLLFIVDLNNLQNDSQTELICFARYLPVALLNALSWLPKYAAALSVISASAQALSMKVAKARLVLPDLLIMPAWIGLIALHTEAITTKWTVSKQDLFLCQTALACLTALLAMSVAVLPRKRLCKKRPNFVSAFSIASTPLSQCSSARESLSSSFNRSTASVASSVSRNKTPSAFRLSPSLLADGGNSMSARSTANERRQMADDREVTPSRELGGKLDKLSIGLSSPANPQLSAQRRRGPFSSLSINASTFRPEGSIWSSPPSTRSTASTFGSRPLLAPSRLNALSSDYGGGRRFSPPKSQITSAQSGYWTSNDDADSVMTSASRMHLIDCSPAPNKSQFWWNCLIGLGVLVSLTVNALVLYFHFSKNSKT</sequence>
<comment type="subcellular location">
    <subcellularLocation>
        <location evidence="1">Nucleus inner membrane</location>
        <topology evidence="1">Multi-pass membrane protein</topology>
    </subcellularLocation>
</comment>
<organism evidence="10 11">
    <name type="scientific">Plectus sambesii</name>
    <dbReference type="NCBI Taxonomy" id="2011161"/>
    <lineage>
        <taxon>Eukaryota</taxon>
        <taxon>Metazoa</taxon>
        <taxon>Ecdysozoa</taxon>
        <taxon>Nematoda</taxon>
        <taxon>Chromadorea</taxon>
        <taxon>Plectida</taxon>
        <taxon>Plectina</taxon>
        <taxon>Plectoidea</taxon>
        <taxon>Plectidae</taxon>
        <taxon>Plectus</taxon>
    </lineage>
</organism>
<dbReference type="WBParaSite" id="PSAMB.scaffold414size52196.g5531.t1">
    <property type="protein sequence ID" value="PSAMB.scaffold414size52196.g5531.t1"/>
    <property type="gene ID" value="PSAMB.scaffold414size52196.g5531"/>
</dbReference>